<dbReference type="AlphaFoldDB" id="A0A2M8WKX4"/>
<sequence>MTNTLAVIIGVIIAALFAVDYVQYDWANTVFLMRKLTALIEWIAFWR</sequence>
<dbReference type="EMBL" id="PGTY01000001">
    <property type="protein sequence ID" value="PJI91570.1"/>
    <property type="molecule type" value="Genomic_DNA"/>
</dbReference>
<keyword evidence="1" id="KW-0472">Membrane</keyword>
<evidence type="ECO:0000256" key="1">
    <source>
        <dbReference type="SAM" id="Phobius"/>
    </source>
</evidence>
<evidence type="ECO:0008006" key="4">
    <source>
        <dbReference type="Google" id="ProtNLM"/>
    </source>
</evidence>
<comment type="caution">
    <text evidence="2">The sequence shown here is derived from an EMBL/GenBank/DDBJ whole genome shotgun (WGS) entry which is preliminary data.</text>
</comment>
<evidence type="ECO:0000313" key="3">
    <source>
        <dbReference type="Proteomes" id="UP000228531"/>
    </source>
</evidence>
<keyword evidence="1" id="KW-0812">Transmembrane</keyword>
<dbReference type="Proteomes" id="UP000228531">
    <property type="component" value="Unassembled WGS sequence"/>
</dbReference>
<reference evidence="2 3" key="1">
    <citation type="submission" date="2017-11" db="EMBL/GenBank/DDBJ databases">
        <title>Genomic Encyclopedia of Archaeal and Bacterial Type Strains, Phase II (KMG-II): From Individual Species to Whole Genera.</title>
        <authorList>
            <person name="Goeker M."/>
        </authorList>
    </citation>
    <scope>NUCLEOTIDE SEQUENCE [LARGE SCALE GENOMIC DNA]</scope>
    <source>
        <strain evidence="2 3">DSM 29128</strain>
    </source>
</reference>
<protein>
    <recommendedName>
        <fullName evidence="4">Glyceraldehyde-3-phosphate dehydrogenase</fullName>
    </recommendedName>
</protein>
<dbReference type="RefSeq" id="WP_168769051.1">
    <property type="nucleotide sequence ID" value="NZ_PGTY01000001.1"/>
</dbReference>
<feature type="transmembrane region" description="Helical" evidence="1">
    <location>
        <begin position="6"/>
        <end position="24"/>
    </location>
</feature>
<name>A0A2M8WKX4_9RHOB</name>
<gene>
    <name evidence="2" type="ORF">BC777_0401</name>
</gene>
<evidence type="ECO:0000313" key="2">
    <source>
        <dbReference type="EMBL" id="PJI91570.1"/>
    </source>
</evidence>
<accession>A0A2M8WKX4</accession>
<organism evidence="2 3">
    <name type="scientific">Yoonia maricola</name>
    <dbReference type="NCBI Taxonomy" id="420999"/>
    <lineage>
        <taxon>Bacteria</taxon>
        <taxon>Pseudomonadati</taxon>
        <taxon>Pseudomonadota</taxon>
        <taxon>Alphaproteobacteria</taxon>
        <taxon>Rhodobacterales</taxon>
        <taxon>Paracoccaceae</taxon>
        <taxon>Yoonia</taxon>
    </lineage>
</organism>
<keyword evidence="3" id="KW-1185">Reference proteome</keyword>
<proteinExistence type="predicted"/>
<keyword evidence="1" id="KW-1133">Transmembrane helix</keyword>